<dbReference type="AlphaFoldDB" id="A0A8S3GR48"/>
<dbReference type="InterPro" id="IPR016024">
    <property type="entry name" value="ARM-type_fold"/>
</dbReference>
<organism evidence="1 2">
    <name type="scientific">Rotaria magnacalcarata</name>
    <dbReference type="NCBI Taxonomy" id="392030"/>
    <lineage>
        <taxon>Eukaryota</taxon>
        <taxon>Metazoa</taxon>
        <taxon>Spiralia</taxon>
        <taxon>Gnathifera</taxon>
        <taxon>Rotifera</taxon>
        <taxon>Eurotatoria</taxon>
        <taxon>Bdelloidea</taxon>
        <taxon>Philodinida</taxon>
        <taxon>Philodinidae</taxon>
        <taxon>Rotaria</taxon>
    </lineage>
</organism>
<gene>
    <name evidence="1" type="ORF">BYL167_LOCUS77164</name>
</gene>
<comment type="caution">
    <text evidence="1">The sequence shown here is derived from an EMBL/GenBank/DDBJ whole genome shotgun (WGS) entry which is preliminary data.</text>
</comment>
<protein>
    <submittedName>
        <fullName evidence="1">Uncharacterized protein</fullName>
    </submittedName>
</protein>
<dbReference type="Gene3D" id="1.25.10.10">
    <property type="entry name" value="Leucine-rich Repeat Variant"/>
    <property type="match status" value="1"/>
</dbReference>
<sequence>NDTQERIRTAAAIALVTLHRFSPQVEEILRSCIFNGNPDDRLTAAQCLASVNISTSDIIHELLRNYFDAEDELTREQLILSLAKLSQRTVK</sequence>
<evidence type="ECO:0000313" key="1">
    <source>
        <dbReference type="EMBL" id="CAF5170489.1"/>
    </source>
</evidence>
<proteinExistence type="predicted"/>
<name>A0A8S3GR48_9BILA</name>
<evidence type="ECO:0000313" key="2">
    <source>
        <dbReference type="Proteomes" id="UP000681967"/>
    </source>
</evidence>
<dbReference type="EMBL" id="CAJOBH010280312">
    <property type="protein sequence ID" value="CAF5170489.1"/>
    <property type="molecule type" value="Genomic_DNA"/>
</dbReference>
<feature type="non-terminal residue" evidence="1">
    <location>
        <position position="1"/>
    </location>
</feature>
<reference evidence="1" key="1">
    <citation type="submission" date="2021-02" db="EMBL/GenBank/DDBJ databases">
        <authorList>
            <person name="Nowell W R."/>
        </authorList>
    </citation>
    <scope>NUCLEOTIDE SEQUENCE</scope>
</reference>
<accession>A0A8S3GR48</accession>
<dbReference type="InterPro" id="IPR011989">
    <property type="entry name" value="ARM-like"/>
</dbReference>
<dbReference type="SUPFAM" id="SSF48371">
    <property type="entry name" value="ARM repeat"/>
    <property type="match status" value="1"/>
</dbReference>
<dbReference type="Proteomes" id="UP000681967">
    <property type="component" value="Unassembled WGS sequence"/>
</dbReference>